<dbReference type="EMBL" id="CP012672">
    <property type="protein sequence ID" value="AUX33546.1"/>
    <property type="molecule type" value="Genomic_DNA"/>
</dbReference>
<dbReference type="PROSITE" id="PS50104">
    <property type="entry name" value="TIR"/>
    <property type="match status" value="1"/>
</dbReference>
<feature type="compositionally biased region" description="Pro residues" evidence="1">
    <location>
        <begin position="269"/>
        <end position="283"/>
    </location>
</feature>
<proteinExistence type="predicted"/>
<sequence length="422" mass="43364">MTDVPSHPTPADSPSPVHGNATPGEAGQHAFDAFLSYSWADKPIARALHERLVDAGLRVWIDEQQIPIGANITAAIEKGLESSRHLIVLVSRASLDSGWATVERHVALFSDPDARHGVILPVLLEDIAPLPPALRIRRWVRLHGEAGLDALVPELLAAIRGAAGTPAPAAAAKPAPKAAPAAAQPAPEPRSKSALLWTARALAAASALAPLVHYSHPDPIARQCASLVAPAVLAATIGIELTFHHYRLAVAELAALALVLLYAARMPEPPPPPKPAPELPSTPAPSASPSGGDLAADAGTDAAALDSGAPGQPLKPGTTPPRPKGTSALASAADAGGTVDPMKLATSGPATCQGQRCRLDLGNRRLPQGASRACLSPASPQSELAGHRATCRIEGSGPGCIRDDRVATVTLKTPITWSLCSP</sequence>
<dbReference type="Pfam" id="PF13676">
    <property type="entry name" value="TIR_2"/>
    <property type="match status" value="1"/>
</dbReference>
<feature type="region of interest" description="Disordered" evidence="1">
    <location>
        <begin position="269"/>
        <end position="340"/>
    </location>
</feature>
<accession>A0A4P2QTV8</accession>
<name>A0A4P2QTV8_SORCE</name>
<dbReference type="RefSeq" id="WP_165374199.1">
    <property type="nucleotide sequence ID" value="NZ_CP012672.1"/>
</dbReference>
<feature type="region of interest" description="Disordered" evidence="1">
    <location>
        <begin position="1"/>
        <end position="24"/>
    </location>
</feature>
<dbReference type="Proteomes" id="UP000295497">
    <property type="component" value="Chromosome"/>
</dbReference>
<feature type="compositionally biased region" description="Low complexity" evidence="1">
    <location>
        <begin position="284"/>
        <end position="317"/>
    </location>
</feature>
<gene>
    <name evidence="3" type="ORF">SOCE836_057060</name>
</gene>
<evidence type="ECO:0000256" key="1">
    <source>
        <dbReference type="SAM" id="MobiDB-lite"/>
    </source>
</evidence>
<evidence type="ECO:0000259" key="2">
    <source>
        <dbReference type="PROSITE" id="PS50104"/>
    </source>
</evidence>
<dbReference type="InterPro" id="IPR035897">
    <property type="entry name" value="Toll_tir_struct_dom_sf"/>
</dbReference>
<dbReference type="GO" id="GO:0007165">
    <property type="term" value="P:signal transduction"/>
    <property type="evidence" value="ECO:0007669"/>
    <property type="project" value="InterPro"/>
</dbReference>
<dbReference type="Gene3D" id="3.40.50.10140">
    <property type="entry name" value="Toll/interleukin-1 receptor homology (TIR) domain"/>
    <property type="match status" value="1"/>
</dbReference>
<dbReference type="AlphaFoldDB" id="A0A4P2QTV8"/>
<dbReference type="InterPro" id="IPR000157">
    <property type="entry name" value="TIR_dom"/>
</dbReference>
<protein>
    <recommendedName>
        <fullName evidence="2">TIR domain-containing protein</fullName>
    </recommendedName>
</protein>
<reference evidence="3 4" key="1">
    <citation type="submission" date="2015-09" db="EMBL/GenBank/DDBJ databases">
        <title>Sorangium comparison.</title>
        <authorList>
            <person name="Zaburannyi N."/>
            <person name="Bunk B."/>
            <person name="Overmann J."/>
            <person name="Mueller R."/>
        </authorList>
    </citation>
    <scope>NUCLEOTIDE SEQUENCE [LARGE SCALE GENOMIC DNA]</scope>
    <source>
        <strain evidence="3 4">So ce836</strain>
    </source>
</reference>
<evidence type="ECO:0000313" key="3">
    <source>
        <dbReference type="EMBL" id="AUX33546.1"/>
    </source>
</evidence>
<dbReference type="SUPFAM" id="SSF52200">
    <property type="entry name" value="Toll/Interleukin receptor TIR domain"/>
    <property type="match status" value="1"/>
</dbReference>
<dbReference type="SMART" id="SM00255">
    <property type="entry name" value="TIR"/>
    <property type="match status" value="1"/>
</dbReference>
<evidence type="ECO:0000313" key="4">
    <source>
        <dbReference type="Proteomes" id="UP000295497"/>
    </source>
</evidence>
<organism evidence="3 4">
    <name type="scientific">Sorangium cellulosum</name>
    <name type="common">Polyangium cellulosum</name>
    <dbReference type="NCBI Taxonomy" id="56"/>
    <lineage>
        <taxon>Bacteria</taxon>
        <taxon>Pseudomonadati</taxon>
        <taxon>Myxococcota</taxon>
        <taxon>Polyangia</taxon>
        <taxon>Polyangiales</taxon>
        <taxon>Polyangiaceae</taxon>
        <taxon>Sorangium</taxon>
    </lineage>
</organism>
<feature type="domain" description="TIR" evidence="2">
    <location>
        <begin position="29"/>
        <end position="159"/>
    </location>
</feature>